<dbReference type="GO" id="GO:0009228">
    <property type="term" value="P:thiamine biosynthetic process"/>
    <property type="evidence" value="ECO:0007669"/>
    <property type="project" value="UniProtKB-KW"/>
</dbReference>
<reference evidence="4 5" key="1">
    <citation type="journal article" date="2016" name="Nat. Commun.">
        <title>Thousands of microbial genomes shed light on interconnected biogeochemical processes in an aquifer system.</title>
        <authorList>
            <person name="Anantharaman K."/>
            <person name="Brown C.T."/>
            <person name="Hug L.A."/>
            <person name="Sharon I."/>
            <person name="Castelle C.J."/>
            <person name="Probst A.J."/>
            <person name="Thomas B.C."/>
            <person name="Singh A."/>
            <person name="Wilkins M.J."/>
            <person name="Karaoz U."/>
            <person name="Brodie E.L."/>
            <person name="Williams K.H."/>
            <person name="Hubbard S.S."/>
            <person name="Banfield J.F."/>
        </authorList>
    </citation>
    <scope>NUCLEOTIDE SEQUENCE [LARGE SCALE GENOMIC DNA]</scope>
</reference>
<accession>A0A1F6SWB6</accession>
<dbReference type="Proteomes" id="UP000178379">
    <property type="component" value="Unassembled WGS sequence"/>
</dbReference>
<evidence type="ECO:0000313" key="4">
    <source>
        <dbReference type="EMBL" id="OGI37230.1"/>
    </source>
</evidence>
<comment type="caution">
    <text evidence="4">The sequence shown here is derived from an EMBL/GenBank/DDBJ whole genome shotgun (WGS) entry which is preliminary data.</text>
</comment>
<dbReference type="Gene3D" id="3.20.20.70">
    <property type="entry name" value="Aldolase class I"/>
    <property type="match status" value="1"/>
</dbReference>
<dbReference type="AlphaFoldDB" id="A0A1F6SWB6"/>
<dbReference type="SUPFAM" id="SSF51391">
    <property type="entry name" value="Thiamin phosphate synthase"/>
    <property type="match status" value="1"/>
</dbReference>
<name>A0A1F6SWB6_9PROT</name>
<comment type="pathway">
    <text evidence="1">Cofactor biosynthesis; thiamine diphosphate biosynthesis.</text>
</comment>
<keyword evidence="2" id="KW-0784">Thiamine biosynthesis</keyword>
<dbReference type="InterPro" id="IPR022998">
    <property type="entry name" value="ThiamineP_synth_TenI"/>
</dbReference>
<dbReference type="PANTHER" id="PTHR20857:SF15">
    <property type="entry name" value="THIAMINE-PHOSPHATE SYNTHASE"/>
    <property type="match status" value="1"/>
</dbReference>
<feature type="domain" description="Thiamine phosphate synthase/TenI" evidence="3">
    <location>
        <begin position="6"/>
        <end position="96"/>
    </location>
</feature>
<evidence type="ECO:0000256" key="1">
    <source>
        <dbReference type="ARBA" id="ARBA00004948"/>
    </source>
</evidence>
<protein>
    <recommendedName>
        <fullName evidence="3">Thiamine phosphate synthase/TenI domain-containing protein</fullName>
    </recommendedName>
</protein>
<sequence>MALRERPLGKGAFVGASCHNAEELVQATRIGADFAVLAPVARTASHPDGVPLGWDNFRTLCAQTTLPVYALGGMRPEDLPAARRAGAHGIAMISGIWQAADIESAVAACVD</sequence>
<organism evidence="4 5">
    <name type="scientific">Candidatus Muproteobacteria bacterium RBG_16_62_13</name>
    <dbReference type="NCBI Taxonomy" id="1817756"/>
    <lineage>
        <taxon>Bacteria</taxon>
        <taxon>Pseudomonadati</taxon>
        <taxon>Pseudomonadota</taxon>
        <taxon>Candidatus Muproteobacteria</taxon>
    </lineage>
</organism>
<evidence type="ECO:0000259" key="3">
    <source>
        <dbReference type="Pfam" id="PF02581"/>
    </source>
</evidence>
<evidence type="ECO:0000256" key="2">
    <source>
        <dbReference type="ARBA" id="ARBA00022977"/>
    </source>
</evidence>
<proteinExistence type="predicted"/>
<dbReference type="CDD" id="cd00564">
    <property type="entry name" value="TMP_TenI"/>
    <property type="match status" value="1"/>
</dbReference>
<dbReference type="InterPro" id="IPR013785">
    <property type="entry name" value="Aldolase_TIM"/>
</dbReference>
<dbReference type="GO" id="GO:0004789">
    <property type="term" value="F:thiamine-phosphate diphosphorylase activity"/>
    <property type="evidence" value="ECO:0007669"/>
    <property type="project" value="TreeGrafter"/>
</dbReference>
<evidence type="ECO:0000313" key="5">
    <source>
        <dbReference type="Proteomes" id="UP000178379"/>
    </source>
</evidence>
<dbReference type="STRING" id="1817756.A2140_09950"/>
<dbReference type="EMBL" id="MFSQ01000152">
    <property type="protein sequence ID" value="OGI37230.1"/>
    <property type="molecule type" value="Genomic_DNA"/>
</dbReference>
<gene>
    <name evidence="4" type="ORF">A2140_09950</name>
</gene>
<dbReference type="InterPro" id="IPR036206">
    <property type="entry name" value="ThiamineP_synth_sf"/>
</dbReference>
<dbReference type="GO" id="GO:0005737">
    <property type="term" value="C:cytoplasm"/>
    <property type="evidence" value="ECO:0007669"/>
    <property type="project" value="TreeGrafter"/>
</dbReference>
<dbReference type="Pfam" id="PF02581">
    <property type="entry name" value="TMP-TENI"/>
    <property type="match status" value="1"/>
</dbReference>
<dbReference type="PANTHER" id="PTHR20857">
    <property type="entry name" value="THIAMINE-PHOSPHATE PYROPHOSPHORYLASE"/>
    <property type="match status" value="1"/>
</dbReference>